<keyword evidence="4" id="KW-1185">Reference proteome</keyword>
<evidence type="ECO:0000259" key="2">
    <source>
        <dbReference type="SMART" id="SM00331"/>
    </source>
</evidence>
<gene>
    <name evidence="3" type="ORF">ERHA53_08320</name>
</gene>
<dbReference type="SUPFAM" id="SSF81606">
    <property type="entry name" value="PP2C-like"/>
    <property type="match status" value="1"/>
</dbReference>
<dbReference type="InterPro" id="IPR001932">
    <property type="entry name" value="PPM-type_phosphatase-like_dom"/>
</dbReference>
<dbReference type="CDD" id="cd04598">
    <property type="entry name" value="CBS_pair_GGDEF_EAL"/>
    <property type="match status" value="1"/>
</dbReference>
<keyword evidence="1" id="KW-0378">Hydrolase</keyword>
<dbReference type="PANTHER" id="PTHR43156">
    <property type="entry name" value="STAGE II SPORULATION PROTEIN E-RELATED"/>
    <property type="match status" value="1"/>
</dbReference>
<dbReference type="PANTHER" id="PTHR43156:SF9">
    <property type="entry name" value="HAMP DOMAIN-CONTAINING PROTEIN"/>
    <property type="match status" value="1"/>
</dbReference>
<dbReference type="InterPro" id="IPR052016">
    <property type="entry name" value="Bact_Sigma-Reg"/>
</dbReference>
<dbReference type="SUPFAM" id="SSF54631">
    <property type="entry name" value="CBS-domain pair"/>
    <property type="match status" value="1"/>
</dbReference>
<evidence type="ECO:0000313" key="3">
    <source>
        <dbReference type="EMBL" id="BCQ33489.1"/>
    </source>
</evidence>
<dbReference type="SMART" id="SM00331">
    <property type="entry name" value="PP2C_SIG"/>
    <property type="match status" value="1"/>
</dbReference>
<feature type="domain" description="PPM-type phosphatase" evidence="2">
    <location>
        <begin position="202"/>
        <end position="430"/>
    </location>
</feature>
<dbReference type="Pfam" id="PF07228">
    <property type="entry name" value="SpoIIE"/>
    <property type="match status" value="1"/>
</dbReference>
<evidence type="ECO:0000313" key="4">
    <source>
        <dbReference type="Proteomes" id="UP000677515"/>
    </source>
</evidence>
<dbReference type="Proteomes" id="UP000677515">
    <property type="component" value="Chromosome"/>
</dbReference>
<dbReference type="Pfam" id="PF00571">
    <property type="entry name" value="CBS"/>
    <property type="match status" value="1"/>
</dbReference>
<protein>
    <recommendedName>
        <fullName evidence="2">PPM-type phosphatase domain-containing protein</fullName>
    </recommendedName>
</protein>
<organism evidence="3 4">
    <name type="scientific">Erwinia rhapontici</name>
    <name type="common">Pectobacterium rhapontici</name>
    <dbReference type="NCBI Taxonomy" id="55212"/>
    <lineage>
        <taxon>Bacteria</taxon>
        <taxon>Pseudomonadati</taxon>
        <taxon>Pseudomonadota</taxon>
        <taxon>Gammaproteobacteria</taxon>
        <taxon>Enterobacterales</taxon>
        <taxon>Erwiniaceae</taxon>
        <taxon>Erwinia</taxon>
    </lineage>
</organism>
<accession>A0ABM7MWI1</accession>
<name>A0ABM7MWI1_ERWRD</name>
<evidence type="ECO:0000256" key="1">
    <source>
        <dbReference type="ARBA" id="ARBA00022801"/>
    </source>
</evidence>
<dbReference type="InterPro" id="IPR046342">
    <property type="entry name" value="CBS_dom_sf"/>
</dbReference>
<dbReference type="InterPro" id="IPR036457">
    <property type="entry name" value="PPM-type-like_dom_sf"/>
</dbReference>
<reference evidence="3 4" key="1">
    <citation type="submission" date="2021-01" db="EMBL/GenBank/DDBJ databases">
        <title>Complete genome sequence of Erwinia rhapontici MAFF 311153.</title>
        <authorList>
            <person name="Morohoshi T."/>
            <person name="Someya N."/>
        </authorList>
    </citation>
    <scope>NUCLEOTIDE SEQUENCE [LARGE SCALE GENOMIC DNA]</scope>
    <source>
        <strain evidence="3 4">MAFF 311153</strain>
    </source>
</reference>
<sequence length="430" mass="48764">MKLSQSPVRLGLTEDYWPRIMHLDLPPLTPQRLPSPHLTARDLCIEVPFVTPDADNLAVMELFTKQPSLTSLPVVEQRHPLGLINRHLFLSQMSRPFFRELYDRKSCIAFMDKMPLVIDAASTLDSVAQQMVASGDKSLTDGFILTSAGEYIGIGLGIDLIKTVSDQQARQHQQIMQSIEYARVIQEAMLDQSQRLLVQQLRDSCLCWQPRDCVGGDFYAFHTFPHGWLLLMADCTGHGVPGAFMTVILSSALEKALTQCEPEQPEQLLQHINRYIKQTLGQLQQSEQTSLSNDGCDALALFVDTREDRMIWAGARISGFLLSTVSEQAILLSCDRMGVGYTDTPVDYEWARHELPLKPQDLFLTFTDGLTDQIGGERQIMFGRKRIQAELERNRTRPMSELAEGLQQTLLTWQGQQLRRDDMTFLGFRY</sequence>
<proteinExistence type="predicted"/>
<dbReference type="EMBL" id="AP024329">
    <property type="protein sequence ID" value="BCQ33489.1"/>
    <property type="molecule type" value="Genomic_DNA"/>
</dbReference>
<dbReference type="InterPro" id="IPR000644">
    <property type="entry name" value="CBS_dom"/>
</dbReference>
<dbReference type="Gene3D" id="3.60.40.10">
    <property type="entry name" value="PPM-type phosphatase domain"/>
    <property type="match status" value="1"/>
</dbReference>